<name>A0A264VPP6_PRORE</name>
<dbReference type="PANTHER" id="PTHR33420:SF11">
    <property type="entry name" value="FIMBRIAL-LIKE PROTEIN"/>
    <property type="match status" value="1"/>
</dbReference>
<sequence length="183" mass="20278">MVLSMTIRVAKIALGSSLLWPLLSWGMTANNTPGDIVMQGELIEASCTIDPESRELWVNFGEISAREITPEVNMLVSKNFAIKLVGCTLPSNDKGSASRAQITMMGTSVNDDQLLQVSGDSEGFGIQFRDSHGEILKLNRKMPDYTLLEGRNRLDFTAILVAYQKHIKAGDFAGVLRFRMDYF</sequence>
<reference evidence="2 3" key="1">
    <citation type="submission" date="2017-07" db="EMBL/GenBank/DDBJ databases">
        <title>blaIMP-27 on transferable plasmids in Proteus mirabilis and Providencia rettgeri.</title>
        <authorList>
            <person name="Potter R."/>
        </authorList>
    </citation>
    <scope>NUCLEOTIDE SEQUENCE [LARGE SCALE GENOMIC DNA]</scope>
    <source>
        <strain evidence="2 3">PR1</strain>
    </source>
</reference>
<accession>A0A264VPP6</accession>
<dbReference type="EMBL" id="NOWC01000023">
    <property type="protein sequence ID" value="OZS73304.1"/>
    <property type="molecule type" value="Genomic_DNA"/>
</dbReference>
<evidence type="ECO:0000313" key="3">
    <source>
        <dbReference type="Proteomes" id="UP000216001"/>
    </source>
</evidence>
<evidence type="ECO:0000259" key="1">
    <source>
        <dbReference type="Pfam" id="PF00419"/>
    </source>
</evidence>
<proteinExistence type="predicted"/>
<dbReference type="InterPro" id="IPR050263">
    <property type="entry name" value="Bact_Fimbrial_Adh_Pro"/>
</dbReference>
<dbReference type="InterPro" id="IPR000259">
    <property type="entry name" value="Adhesion_dom_fimbrial"/>
</dbReference>
<gene>
    <name evidence="2" type="ORF">CHI95_17335</name>
</gene>
<evidence type="ECO:0000313" key="2">
    <source>
        <dbReference type="EMBL" id="OZS73304.1"/>
    </source>
</evidence>
<feature type="domain" description="Fimbrial-type adhesion" evidence="1">
    <location>
        <begin position="37"/>
        <end position="182"/>
    </location>
</feature>
<dbReference type="Pfam" id="PF00419">
    <property type="entry name" value="Fimbrial"/>
    <property type="match status" value="1"/>
</dbReference>
<comment type="caution">
    <text evidence="2">The sequence shown here is derived from an EMBL/GenBank/DDBJ whole genome shotgun (WGS) entry which is preliminary data.</text>
</comment>
<dbReference type="InterPro" id="IPR008966">
    <property type="entry name" value="Adhesion_dom_sf"/>
</dbReference>
<dbReference type="Gene3D" id="2.60.40.1090">
    <property type="entry name" value="Fimbrial-type adhesion domain"/>
    <property type="match status" value="1"/>
</dbReference>
<dbReference type="PANTHER" id="PTHR33420">
    <property type="entry name" value="FIMBRIAL SUBUNIT ELFA-RELATED"/>
    <property type="match status" value="1"/>
</dbReference>
<protein>
    <submittedName>
        <fullName evidence="2">Type 1 fimbrial protein</fullName>
    </submittedName>
</protein>
<dbReference type="InterPro" id="IPR036937">
    <property type="entry name" value="Adhesion_dom_fimbrial_sf"/>
</dbReference>
<organism evidence="2 3">
    <name type="scientific">Providencia rettgeri</name>
    <dbReference type="NCBI Taxonomy" id="587"/>
    <lineage>
        <taxon>Bacteria</taxon>
        <taxon>Pseudomonadati</taxon>
        <taxon>Pseudomonadota</taxon>
        <taxon>Gammaproteobacteria</taxon>
        <taxon>Enterobacterales</taxon>
        <taxon>Morganellaceae</taxon>
        <taxon>Providencia</taxon>
    </lineage>
</organism>
<dbReference type="AlphaFoldDB" id="A0A264VPP6"/>
<dbReference type="SUPFAM" id="SSF49401">
    <property type="entry name" value="Bacterial adhesins"/>
    <property type="match status" value="1"/>
</dbReference>
<dbReference type="Proteomes" id="UP000216001">
    <property type="component" value="Unassembled WGS sequence"/>
</dbReference>
<dbReference type="GO" id="GO:0043709">
    <property type="term" value="P:cell adhesion involved in single-species biofilm formation"/>
    <property type="evidence" value="ECO:0007669"/>
    <property type="project" value="TreeGrafter"/>
</dbReference>
<dbReference type="GO" id="GO:0009289">
    <property type="term" value="C:pilus"/>
    <property type="evidence" value="ECO:0007669"/>
    <property type="project" value="InterPro"/>
</dbReference>